<dbReference type="InterPro" id="IPR013087">
    <property type="entry name" value="Znf_C2H2_type"/>
</dbReference>
<dbReference type="EMBL" id="OU892280">
    <property type="protein sequence ID" value="CAH1129643.1"/>
    <property type="molecule type" value="Genomic_DNA"/>
</dbReference>
<feature type="binding site" evidence="9">
    <location>
        <position position="11"/>
    </location>
    <ligand>
        <name>Zn(2+)</name>
        <dbReference type="ChEBI" id="CHEBI:29105"/>
    </ligand>
</feature>
<dbReference type="SUPFAM" id="SSF57716">
    <property type="entry name" value="Glucocorticoid receptor-like (DNA-binding domain)"/>
    <property type="match status" value="1"/>
</dbReference>
<dbReference type="SUPFAM" id="SSF57667">
    <property type="entry name" value="beta-beta-alpha zinc fingers"/>
    <property type="match status" value="6"/>
</dbReference>
<evidence type="ECO:0008006" key="15">
    <source>
        <dbReference type="Google" id="ProtNLM"/>
    </source>
</evidence>
<evidence type="ECO:0000256" key="6">
    <source>
        <dbReference type="ARBA" id="ARBA00023125"/>
    </source>
</evidence>
<feature type="domain" description="C2H2-type" evidence="11">
    <location>
        <begin position="505"/>
        <end position="533"/>
    </location>
</feature>
<keyword evidence="6" id="KW-0238">DNA-binding</keyword>
<protein>
    <recommendedName>
        <fullName evidence="15">Zinc finger protein</fullName>
    </recommendedName>
</protein>
<name>A0A9P0GMT8_9CUCU</name>
<organism evidence="13 14">
    <name type="scientific">Ceutorhynchus assimilis</name>
    <name type="common">cabbage seed weevil</name>
    <dbReference type="NCBI Taxonomy" id="467358"/>
    <lineage>
        <taxon>Eukaryota</taxon>
        <taxon>Metazoa</taxon>
        <taxon>Ecdysozoa</taxon>
        <taxon>Arthropoda</taxon>
        <taxon>Hexapoda</taxon>
        <taxon>Insecta</taxon>
        <taxon>Pterygota</taxon>
        <taxon>Neoptera</taxon>
        <taxon>Endopterygota</taxon>
        <taxon>Coleoptera</taxon>
        <taxon>Polyphaga</taxon>
        <taxon>Cucujiformia</taxon>
        <taxon>Curculionidae</taxon>
        <taxon>Ceutorhynchinae</taxon>
        <taxon>Ceutorhynchus</taxon>
    </lineage>
</organism>
<dbReference type="PANTHER" id="PTHR16515:SF49">
    <property type="entry name" value="GASTRULA ZINC FINGER PROTEIN XLCGF49.1-LIKE-RELATED"/>
    <property type="match status" value="1"/>
</dbReference>
<dbReference type="PANTHER" id="PTHR16515">
    <property type="entry name" value="PR DOMAIN ZINC FINGER PROTEIN"/>
    <property type="match status" value="1"/>
</dbReference>
<evidence type="ECO:0000256" key="7">
    <source>
        <dbReference type="ARBA" id="ARBA00023242"/>
    </source>
</evidence>
<keyword evidence="5 9" id="KW-0862">Zinc</keyword>
<feature type="binding site" evidence="9">
    <location>
        <position position="8"/>
    </location>
    <ligand>
        <name>Zn(2+)</name>
        <dbReference type="ChEBI" id="CHEBI:29105"/>
    </ligand>
</feature>
<evidence type="ECO:0000313" key="13">
    <source>
        <dbReference type="EMBL" id="CAH1129643.1"/>
    </source>
</evidence>
<feature type="domain" description="C2H2-type" evidence="11">
    <location>
        <begin position="305"/>
        <end position="332"/>
    </location>
</feature>
<dbReference type="GO" id="GO:0003677">
    <property type="term" value="F:DNA binding"/>
    <property type="evidence" value="ECO:0007669"/>
    <property type="project" value="UniProtKB-KW"/>
</dbReference>
<dbReference type="SMART" id="SM00868">
    <property type="entry name" value="zf-AD"/>
    <property type="match status" value="1"/>
</dbReference>
<keyword evidence="7" id="KW-0539">Nucleus</keyword>
<evidence type="ECO:0000256" key="3">
    <source>
        <dbReference type="ARBA" id="ARBA00022737"/>
    </source>
</evidence>
<feature type="domain" description="C2H2-type" evidence="11">
    <location>
        <begin position="276"/>
        <end position="304"/>
    </location>
</feature>
<dbReference type="GO" id="GO:0008270">
    <property type="term" value="F:zinc ion binding"/>
    <property type="evidence" value="ECO:0007669"/>
    <property type="project" value="UniProtKB-UniRule"/>
</dbReference>
<dbReference type="GO" id="GO:0005634">
    <property type="term" value="C:nucleus"/>
    <property type="evidence" value="ECO:0007669"/>
    <property type="project" value="UniProtKB-SubCell"/>
</dbReference>
<dbReference type="OrthoDB" id="6742658at2759"/>
<feature type="domain" description="C2H2-type" evidence="11">
    <location>
        <begin position="562"/>
        <end position="590"/>
    </location>
</feature>
<dbReference type="InterPro" id="IPR050331">
    <property type="entry name" value="Zinc_finger"/>
</dbReference>
<dbReference type="Proteomes" id="UP001152799">
    <property type="component" value="Chromosome 4"/>
</dbReference>
<feature type="binding site" evidence="9">
    <location>
        <position position="58"/>
    </location>
    <ligand>
        <name>Zn(2+)</name>
        <dbReference type="ChEBI" id="CHEBI:29105"/>
    </ligand>
</feature>
<feature type="domain" description="C2H2-type" evidence="11">
    <location>
        <begin position="476"/>
        <end position="503"/>
    </location>
</feature>
<evidence type="ECO:0000256" key="1">
    <source>
        <dbReference type="ARBA" id="ARBA00004123"/>
    </source>
</evidence>
<feature type="domain" description="ZAD" evidence="12">
    <location>
        <begin position="6"/>
        <end position="82"/>
    </location>
</feature>
<dbReference type="SMART" id="SM00355">
    <property type="entry name" value="ZnF_C2H2"/>
    <property type="match status" value="12"/>
</dbReference>
<dbReference type="Gene3D" id="3.30.160.60">
    <property type="entry name" value="Classic Zinc Finger"/>
    <property type="match status" value="6"/>
</dbReference>
<dbReference type="PROSITE" id="PS50157">
    <property type="entry name" value="ZINC_FINGER_C2H2_2"/>
    <property type="match status" value="8"/>
</dbReference>
<keyword evidence="3" id="KW-0677">Repeat</keyword>
<evidence type="ECO:0000256" key="9">
    <source>
        <dbReference type="PROSITE-ProRule" id="PRU01263"/>
    </source>
</evidence>
<comment type="subcellular location">
    <subcellularLocation>
        <location evidence="1">Nucleus</location>
    </subcellularLocation>
</comment>
<dbReference type="AlphaFoldDB" id="A0A9P0GMT8"/>
<feature type="region of interest" description="Disordered" evidence="10">
    <location>
        <begin position="150"/>
        <end position="173"/>
    </location>
</feature>
<dbReference type="InterPro" id="IPR036236">
    <property type="entry name" value="Znf_C2H2_sf"/>
</dbReference>
<evidence type="ECO:0000256" key="10">
    <source>
        <dbReference type="SAM" id="MobiDB-lite"/>
    </source>
</evidence>
<keyword evidence="2 9" id="KW-0479">Metal-binding</keyword>
<sequence length="625" mass="72811">MWTVLSKCRICLEKKPEEELVPVSTPWQENASKSIKEIIIFCVPTVSIQDTSQICSSCMEQLKFAYFFIERCLLAERILSPNSSQPDKLLEHENIIIIIEDNENEYIAEDKDNRTTDKVELNHHSYIILSKNNEEINDQSDDSLNEAVEVVEDKENSKTSPQNKHQTSTTENATNSFPESILDIFNFAATKVMCLSARSDMTQENHDDLIRNGINVINMSRKTTKKKRVIYVGRDLEYKVQKCAECDWVFKTSCDYTDHAHLHHNGKIKLSDKVSFKCNQCDSEFDSNMAYRKHYRIAHYSLMPFPCKKCNRKFRVFKDLQRHTETYKDQEMCFFICQKCNKKFKRVKDLRRHQDIFKSQEQCSVSCPRCRKKFKTVTALQAHESDVADAPSCDYLKCGTCSQKFTKEDYKTHLSDHNPEYLCSQCGKGFYSSRALLTHQKNVHQQGSNMCPKCGKVMKPGWLRKHMANVHGTDIFMCDKCPKVFKSEGYLRKHRTIHDVRKKPHTCDKCKKRFFTKDGLSGHIRLMHSGEAKHVCPMCGEGLFRSDYLKRHIKFHEKYLNLSCKVCKMSFSTKSRLLTHEMHGHDENGKPLYIGREVASVFKWNNSGQYSREKNQELWNLTGLL</sequence>
<evidence type="ECO:0000313" key="14">
    <source>
        <dbReference type="Proteomes" id="UP001152799"/>
    </source>
</evidence>
<dbReference type="Pfam" id="PF00096">
    <property type="entry name" value="zf-C2H2"/>
    <property type="match status" value="4"/>
</dbReference>
<evidence type="ECO:0000256" key="2">
    <source>
        <dbReference type="ARBA" id="ARBA00022723"/>
    </source>
</evidence>
<feature type="domain" description="C2H2-type" evidence="11">
    <location>
        <begin position="335"/>
        <end position="362"/>
    </location>
</feature>
<gene>
    <name evidence="13" type="ORF">CEUTPL_LOCUS8324</name>
</gene>
<dbReference type="InterPro" id="IPR012934">
    <property type="entry name" value="Znf_AD"/>
</dbReference>
<evidence type="ECO:0000259" key="11">
    <source>
        <dbReference type="PROSITE" id="PS50157"/>
    </source>
</evidence>
<evidence type="ECO:0000256" key="5">
    <source>
        <dbReference type="ARBA" id="ARBA00022833"/>
    </source>
</evidence>
<feature type="domain" description="C2H2-type" evidence="11">
    <location>
        <begin position="421"/>
        <end position="444"/>
    </location>
</feature>
<dbReference type="PROSITE" id="PS00028">
    <property type="entry name" value="ZINC_FINGER_C2H2_1"/>
    <property type="match status" value="7"/>
</dbReference>
<dbReference type="PROSITE" id="PS51915">
    <property type="entry name" value="ZAD"/>
    <property type="match status" value="1"/>
</dbReference>
<accession>A0A9P0GMT8</accession>
<reference evidence="13" key="1">
    <citation type="submission" date="2022-01" db="EMBL/GenBank/DDBJ databases">
        <authorList>
            <person name="King R."/>
        </authorList>
    </citation>
    <scope>NUCLEOTIDE SEQUENCE</scope>
</reference>
<keyword evidence="4 8" id="KW-0863">Zinc-finger</keyword>
<feature type="compositionally biased region" description="Polar residues" evidence="10">
    <location>
        <begin position="158"/>
        <end position="173"/>
    </location>
</feature>
<proteinExistence type="predicted"/>
<feature type="binding site" evidence="9">
    <location>
        <position position="55"/>
    </location>
    <ligand>
        <name>Zn(2+)</name>
        <dbReference type="ChEBI" id="CHEBI:29105"/>
    </ligand>
</feature>
<evidence type="ECO:0000256" key="4">
    <source>
        <dbReference type="ARBA" id="ARBA00022771"/>
    </source>
</evidence>
<feature type="domain" description="C2H2-type" evidence="11">
    <location>
        <begin position="534"/>
        <end position="556"/>
    </location>
</feature>
<dbReference type="GO" id="GO:0010468">
    <property type="term" value="P:regulation of gene expression"/>
    <property type="evidence" value="ECO:0007669"/>
    <property type="project" value="TreeGrafter"/>
</dbReference>
<evidence type="ECO:0000256" key="8">
    <source>
        <dbReference type="PROSITE-ProRule" id="PRU00042"/>
    </source>
</evidence>
<evidence type="ECO:0000259" key="12">
    <source>
        <dbReference type="PROSITE" id="PS51915"/>
    </source>
</evidence>
<keyword evidence="14" id="KW-1185">Reference proteome</keyword>